<dbReference type="AlphaFoldDB" id="A0A3P3TXF8"/>
<accession>A0A3P3TXF8</accession>
<reference evidence="1 2" key="1">
    <citation type="submission" date="2018-11" db="EMBL/GenBank/DDBJ databases">
        <title>Genome sequencing of Paenibacillus sp. KCOM 3021 (= ChDC PVNT-B20).</title>
        <authorList>
            <person name="Kook J.-K."/>
            <person name="Park S.-N."/>
            <person name="Lim Y.K."/>
        </authorList>
    </citation>
    <scope>NUCLEOTIDE SEQUENCE [LARGE SCALE GENOMIC DNA]</scope>
    <source>
        <strain evidence="1 2">KCOM 3021</strain>
    </source>
</reference>
<dbReference type="RefSeq" id="WP_128630283.1">
    <property type="nucleotide sequence ID" value="NZ_RRCN01000001.1"/>
</dbReference>
<name>A0A3P3TXF8_9BACL</name>
<proteinExistence type="predicted"/>
<gene>
    <name evidence="1" type="ORF">EHV15_05100</name>
</gene>
<dbReference type="OrthoDB" id="95576at2"/>
<protein>
    <submittedName>
        <fullName evidence="1">DUF2577 domain-containing protein</fullName>
    </submittedName>
</protein>
<dbReference type="EMBL" id="RRCN01000001">
    <property type="protein sequence ID" value="RRJ62396.1"/>
    <property type="molecule type" value="Genomic_DNA"/>
</dbReference>
<dbReference type="InterPro" id="IPR022555">
    <property type="entry name" value="DUF2577"/>
</dbReference>
<organism evidence="1 2">
    <name type="scientific">Paenibacillus oralis</name>
    <dbReference type="NCBI Taxonomy" id="2490856"/>
    <lineage>
        <taxon>Bacteria</taxon>
        <taxon>Bacillati</taxon>
        <taxon>Bacillota</taxon>
        <taxon>Bacilli</taxon>
        <taxon>Bacillales</taxon>
        <taxon>Paenibacillaceae</taxon>
        <taxon>Paenibacillus</taxon>
    </lineage>
</organism>
<dbReference type="Proteomes" id="UP000267017">
    <property type="component" value="Unassembled WGS sequence"/>
</dbReference>
<comment type="caution">
    <text evidence="1">The sequence shown here is derived from an EMBL/GenBank/DDBJ whole genome shotgun (WGS) entry which is preliminary data.</text>
</comment>
<evidence type="ECO:0000313" key="2">
    <source>
        <dbReference type="Proteomes" id="UP000267017"/>
    </source>
</evidence>
<evidence type="ECO:0000313" key="1">
    <source>
        <dbReference type="EMBL" id="RRJ62396.1"/>
    </source>
</evidence>
<keyword evidence="2" id="KW-1185">Reference proteome</keyword>
<dbReference type="Pfam" id="PF10844">
    <property type="entry name" value="DUF2577"/>
    <property type="match status" value="1"/>
</dbReference>
<sequence length="116" mass="12988">MSLSDLIKQMSVGANDASKPVNVLYGTVTKINPLEVNVDQRFTLDEDFLVVTERLSRYEVDLKHNHTYINDGSQSNTGDALPDKIVIREGLKVGDKVLLLRVQGGQQYVVWDKVIT</sequence>